<keyword evidence="4 5" id="KW-0408">Iron</keyword>
<evidence type="ECO:0000256" key="5">
    <source>
        <dbReference type="PIRSR" id="PIRSR604294-1"/>
    </source>
</evidence>
<feature type="binding site" evidence="5">
    <location>
        <position position="392"/>
    </location>
    <ligand>
        <name>Fe cation</name>
        <dbReference type="ChEBI" id="CHEBI:24875"/>
        <note>catalytic</note>
    </ligand>
</feature>
<comment type="similarity">
    <text evidence="1">Belongs to the carotenoid oxygenase family.</text>
</comment>
<proteinExistence type="inferred from homology"/>
<sequence>MNPKIPEPRFPEAAMTASRQELSNLPLNTIYGHIPTDLSGHLFIIAPVGSVVSGGLPNPNATHIFNGDGMIYRLDWQDGQVTAKTKLARTPCYYADQATFKNLAYRSHQFRDHGLLRFSPSLGLRDEVDIAFLAFNTGKDSQERLMITYDAGRPYEIDTSSLEVVTPVGANTEWKPFLPFSYPFPPVLSTSHPTFDGYTNEVFLVNYGRSLSNFLESARFIYDLEQLPQEFERLLSAIAQLLDNNPLRIPLGMFSKFSQGVWQQLIGWIENLLGTAMPDFVYLLQWDGVGKLQRWQLMLPDGSPVRIEQSMHQLAVTKDYVVLMDTSLKIGPEQILNNPIPDSLETERLLRRLLTRSQQPNSPIYIVRRADLKADVTTVVVRPAVIPLETVHFLTDYENPDGQITMHTAHLCATDIAEWVRKYDISKFDAPKSAPLWLGGMLANGQMDVGRLGRYQIDGETGQIRDAKVIYDTRRHWGIGFYACQEKLASGLPPKRVDNIYWQSLGFWPELLTEFIYNLYEDYPYRAVPLKELLQREEAFNRPSSLFRVDTIKMEVADFYDAPSGYFISSPQFVPRLNSNGSSTDGYIVCTVFGGNNNEIWIFQADQLGAGPICKLSHPQLDFGFTMHTTWLSAIAPRTANYDIPVRQDYESLLNQPAIQQLFAEAVYPHFQ</sequence>
<keyword evidence="6" id="KW-0223">Dioxygenase</keyword>
<keyword evidence="3" id="KW-0560">Oxidoreductase</keyword>
<dbReference type="InterPro" id="IPR004294">
    <property type="entry name" value="Carotenoid_Oase"/>
</dbReference>
<evidence type="ECO:0000256" key="2">
    <source>
        <dbReference type="ARBA" id="ARBA00022723"/>
    </source>
</evidence>
<reference evidence="6 7" key="1">
    <citation type="submission" date="2016-04" db="EMBL/GenBank/DDBJ databases">
        <authorList>
            <person name="Evans L.H."/>
            <person name="Alamgir A."/>
            <person name="Owens N."/>
            <person name="Weber N.D."/>
            <person name="Virtaneva K."/>
            <person name="Barbian K."/>
            <person name="Babar A."/>
            <person name="Rosenke K."/>
        </authorList>
    </citation>
    <scope>NUCLEOTIDE SEQUENCE [LARGE SCALE GENOMIC DNA]</scope>
    <source>
        <strain evidence="6">NIES-2108</strain>
    </source>
</reference>
<dbReference type="Proteomes" id="UP000252085">
    <property type="component" value="Unassembled WGS sequence"/>
</dbReference>
<dbReference type="AlphaFoldDB" id="A0A367RGD5"/>
<evidence type="ECO:0000313" key="7">
    <source>
        <dbReference type="Proteomes" id="UP000252085"/>
    </source>
</evidence>
<gene>
    <name evidence="6" type="ORF">A6769_21020</name>
</gene>
<evidence type="ECO:0000256" key="3">
    <source>
        <dbReference type="ARBA" id="ARBA00023002"/>
    </source>
</evidence>
<dbReference type="GO" id="GO:0046872">
    <property type="term" value="F:metal ion binding"/>
    <property type="evidence" value="ECO:0007669"/>
    <property type="project" value="UniProtKB-KW"/>
</dbReference>
<feature type="binding site" evidence="5">
    <location>
        <position position="628"/>
    </location>
    <ligand>
        <name>Fe cation</name>
        <dbReference type="ChEBI" id="CHEBI:24875"/>
        <note>catalytic</note>
    </ligand>
</feature>
<dbReference type="PANTHER" id="PTHR10543:SF89">
    <property type="entry name" value="CAROTENOID 9,10(9',10')-CLEAVAGE DIOXYGENASE 1"/>
    <property type="match status" value="1"/>
</dbReference>
<dbReference type="PANTHER" id="PTHR10543">
    <property type="entry name" value="BETA-CAROTENE DIOXYGENASE"/>
    <property type="match status" value="1"/>
</dbReference>
<dbReference type="GO" id="GO:0010436">
    <property type="term" value="F:carotenoid dioxygenase activity"/>
    <property type="evidence" value="ECO:0007669"/>
    <property type="project" value="TreeGrafter"/>
</dbReference>
<dbReference type="GO" id="GO:0016121">
    <property type="term" value="P:carotene catabolic process"/>
    <property type="evidence" value="ECO:0007669"/>
    <property type="project" value="TreeGrafter"/>
</dbReference>
<keyword evidence="2 5" id="KW-0479">Metal-binding</keyword>
<feature type="binding site" evidence="5">
    <location>
        <position position="312"/>
    </location>
    <ligand>
        <name>Fe cation</name>
        <dbReference type="ChEBI" id="CHEBI:24875"/>
        <note>catalytic</note>
    </ligand>
</feature>
<dbReference type="Pfam" id="PF03055">
    <property type="entry name" value="RPE65"/>
    <property type="match status" value="2"/>
</dbReference>
<organism evidence="6 7">
    <name type="scientific">Nostoc punctiforme NIES-2108</name>
    <dbReference type="NCBI Taxonomy" id="1356359"/>
    <lineage>
        <taxon>Bacteria</taxon>
        <taxon>Bacillati</taxon>
        <taxon>Cyanobacteriota</taxon>
        <taxon>Cyanophyceae</taxon>
        <taxon>Nostocales</taxon>
        <taxon>Nostocaceae</taxon>
        <taxon>Nostoc</taxon>
    </lineage>
</organism>
<evidence type="ECO:0000256" key="1">
    <source>
        <dbReference type="ARBA" id="ARBA00006787"/>
    </source>
</evidence>
<evidence type="ECO:0000256" key="4">
    <source>
        <dbReference type="ARBA" id="ARBA00023004"/>
    </source>
</evidence>
<dbReference type="EMBL" id="LXQE01000154">
    <property type="protein sequence ID" value="RCJ34941.1"/>
    <property type="molecule type" value="Genomic_DNA"/>
</dbReference>
<accession>A0A367RGD5</accession>
<name>A0A367RGD5_NOSPU</name>
<feature type="binding site" evidence="5">
    <location>
        <position position="192"/>
    </location>
    <ligand>
        <name>Fe cation</name>
        <dbReference type="ChEBI" id="CHEBI:24875"/>
        <note>catalytic</note>
    </ligand>
</feature>
<comment type="cofactor">
    <cofactor evidence="5">
        <name>Fe(2+)</name>
        <dbReference type="ChEBI" id="CHEBI:29033"/>
    </cofactor>
    <text evidence="5">Binds 1 Fe(2+) ion per subunit.</text>
</comment>
<comment type="caution">
    <text evidence="6">The sequence shown here is derived from an EMBL/GenBank/DDBJ whole genome shotgun (WGS) entry which is preliminary data.</text>
</comment>
<protein>
    <submittedName>
        <fullName evidence="6">Lignostilbene-alpha,beta-dioxygenase</fullName>
    </submittedName>
</protein>
<evidence type="ECO:0000313" key="6">
    <source>
        <dbReference type="EMBL" id="RCJ34941.1"/>
    </source>
</evidence>